<dbReference type="EMBL" id="CM027681">
    <property type="protein sequence ID" value="KAG0546348.1"/>
    <property type="molecule type" value="Genomic_DNA"/>
</dbReference>
<sequence>MPCLDLDTVLDGRSGAPDGDPLHHAFELAEVDAAVAVAVDVGDHLPDVGHAAGLGESQLLEHRLQLGGGDEAVAVDVEDLERLPHLLLVLLSLLAAGVRGVVLMVRERAEEGVPERAVELVEVLEAEARGAVGHVGAHGGGQAGAVGVQAQRVQRLRQLVHRDLAVPVAVEQVEHAAEAHRVQAPVAEPERRRRRPLGQRRLHHRHHALVRVHPFKLELGSTSTSGFSRSSLPACFR</sequence>
<protein>
    <submittedName>
        <fullName evidence="1">Uncharacterized protein</fullName>
    </submittedName>
</protein>
<evidence type="ECO:0000313" key="2">
    <source>
        <dbReference type="Proteomes" id="UP000807115"/>
    </source>
</evidence>
<evidence type="ECO:0000313" key="1">
    <source>
        <dbReference type="EMBL" id="KAG0546348.1"/>
    </source>
</evidence>
<accession>A0A921RUU4</accession>
<proteinExistence type="predicted"/>
<dbReference type="AlphaFoldDB" id="A0A921RUU4"/>
<reference evidence="1" key="1">
    <citation type="journal article" date="2019" name="BMC Genomics">
        <title>A new reference genome for Sorghum bicolor reveals high levels of sequence similarity between sweet and grain genotypes: implications for the genetics of sugar metabolism.</title>
        <authorList>
            <person name="Cooper E.A."/>
            <person name="Brenton Z.W."/>
            <person name="Flinn B.S."/>
            <person name="Jenkins J."/>
            <person name="Shu S."/>
            <person name="Flowers D."/>
            <person name="Luo F."/>
            <person name="Wang Y."/>
            <person name="Xia P."/>
            <person name="Barry K."/>
            <person name="Daum C."/>
            <person name="Lipzen A."/>
            <person name="Yoshinaga Y."/>
            <person name="Schmutz J."/>
            <person name="Saski C."/>
            <person name="Vermerris W."/>
            <person name="Kresovich S."/>
        </authorList>
    </citation>
    <scope>NUCLEOTIDE SEQUENCE</scope>
</reference>
<reference evidence="1" key="2">
    <citation type="submission" date="2020-10" db="EMBL/GenBank/DDBJ databases">
        <authorList>
            <person name="Cooper E.A."/>
            <person name="Brenton Z.W."/>
            <person name="Flinn B.S."/>
            <person name="Jenkins J."/>
            <person name="Shu S."/>
            <person name="Flowers D."/>
            <person name="Luo F."/>
            <person name="Wang Y."/>
            <person name="Xia P."/>
            <person name="Barry K."/>
            <person name="Daum C."/>
            <person name="Lipzen A."/>
            <person name="Yoshinaga Y."/>
            <person name="Schmutz J."/>
            <person name="Saski C."/>
            <person name="Vermerris W."/>
            <person name="Kresovich S."/>
        </authorList>
    </citation>
    <scope>NUCLEOTIDE SEQUENCE</scope>
</reference>
<comment type="caution">
    <text evidence="1">The sequence shown here is derived from an EMBL/GenBank/DDBJ whole genome shotgun (WGS) entry which is preliminary data.</text>
</comment>
<name>A0A921RUU4_SORBI</name>
<dbReference type="Proteomes" id="UP000807115">
    <property type="component" value="Chromosome 2"/>
</dbReference>
<organism evidence="1 2">
    <name type="scientific">Sorghum bicolor</name>
    <name type="common">Sorghum</name>
    <name type="synonym">Sorghum vulgare</name>
    <dbReference type="NCBI Taxonomy" id="4558"/>
    <lineage>
        <taxon>Eukaryota</taxon>
        <taxon>Viridiplantae</taxon>
        <taxon>Streptophyta</taxon>
        <taxon>Embryophyta</taxon>
        <taxon>Tracheophyta</taxon>
        <taxon>Spermatophyta</taxon>
        <taxon>Magnoliopsida</taxon>
        <taxon>Liliopsida</taxon>
        <taxon>Poales</taxon>
        <taxon>Poaceae</taxon>
        <taxon>PACMAD clade</taxon>
        <taxon>Panicoideae</taxon>
        <taxon>Andropogonodae</taxon>
        <taxon>Andropogoneae</taxon>
        <taxon>Sorghinae</taxon>
        <taxon>Sorghum</taxon>
    </lineage>
</organism>
<gene>
    <name evidence="1" type="ORF">BDA96_02G439700</name>
</gene>